<dbReference type="InParanoid" id="A0A1Y1U8U1"/>
<keyword evidence="7" id="KW-0132">Cell division</keyword>
<feature type="region of interest" description="Disordered" evidence="11">
    <location>
        <begin position="1"/>
        <end position="91"/>
    </location>
</feature>
<keyword evidence="6" id="KW-0963">Cytoplasm</keyword>
<proteinExistence type="inferred from homology"/>
<evidence type="ECO:0000313" key="13">
    <source>
        <dbReference type="Proteomes" id="UP000193218"/>
    </source>
</evidence>
<keyword evidence="10" id="KW-0131">Cell cycle</keyword>
<evidence type="ECO:0000256" key="7">
    <source>
        <dbReference type="ARBA" id="ARBA00022618"/>
    </source>
</evidence>
<dbReference type="FunCoup" id="A0A1Y1U8U1">
    <property type="interactions" value="537"/>
</dbReference>
<dbReference type="Pfam" id="PF05786">
    <property type="entry name" value="Cnd2"/>
    <property type="match status" value="1"/>
</dbReference>
<dbReference type="GeneID" id="33558662"/>
<dbReference type="InterPro" id="IPR022816">
    <property type="entry name" value="Condensin_barren_su2"/>
</dbReference>
<dbReference type="Proteomes" id="UP000193218">
    <property type="component" value="Unassembled WGS sequence"/>
</dbReference>
<dbReference type="PANTHER" id="PTHR13108">
    <property type="entry name" value="CONDENSIN COMPLEX SUBUNIT 2"/>
    <property type="match status" value="1"/>
</dbReference>
<dbReference type="RefSeq" id="XP_021868723.1">
    <property type="nucleotide sequence ID" value="XM_022016853.1"/>
</dbReference>
<comment type="caution">
    <text evidence="12">The sequence shown here is derived from an EMBL/GenBank/DDBJ whole genome shotgun (WGS) entry which is preliminary data.</text>
</comment>
<evidence type="ECO:0000256" key="8">
    <source>
        <dbReference type="ARBA" id="ARBA00022776"/>
    </source>
</evidence>
<keyword evidence="5" id="KW-0158">Chromosome</keyword>
<evidence type="ECO:0000256" key="2">
    <source>
        <dbReference type="ARBA" id="ARBA00004496"/>
    </source>
</evidence>
<feature type="compositionally biased region" description="Basic and acidic residues" evidence="11">
    <location>
        <begin position="52"/>
        <end position="68"/>
    </location>
</feature>
<evidence type="ECO:0000313" key="12">
    <source>
        <dbReference type="EMBL" id="ORX34460.1"/>
    </source>
</evidence>
<keyword evidence="13" id="KW-1185">Reference proteome</keyword>
<dbReference type="GO" id="GO:0003682">
    <property type="term" value="F:chromatin binding"/>
    <property type="evidence" value="ECO:0007669"/>
    <property type="project" value="TreeGrafter"/>
</dbReference>
<evidence type="ECO:0000256" key="1">
    <source>
        <dbReference type="ARBA" id="ARBA00004286"/>
    </source>
</evidence>
<feature type="compositionally biased region" description="Acidic residues" evidence="11">
    <location>
        <begin position="226"/>
        <end position="240"/>
    </location>
</feature>
<dbReference type="OrthoDB" id="362021at2759"/>
<dbReference type="GO" id="GO:0000796">
    <property type="term" value="C:condensin complex"/>
    <property type="evidence" value="ECO:0007669"/>
    <property type="project" value="InterPro"/>
</dbReference>
<dbReference type="PANTHER" id="PTHR13108:SF9">
    <property type="entry name" value="CONDENSIN COMPLEX SUBUNIT 2"/>
    <property type="match status" value="1"/>
</dbReference>
<feature type="region of interest" description="Disordered" evidence="11">
    <location>
        <begin position="549"/>
        <end position="571"/>
    </location>
</feature>
<organism evidence="12 13">
    <name type="scientific">Kockovaella imperatae</name>
    <dbReference type="NCBI Taxonomy" id="4999"/>
    <lineage>
        <taxon>Eukaryota</taxon>
        <taxon>Fungi</taxon>
        <taxon>Dikarya</taxon>
        <taxon>Basidiomycota</taxon>
        <taxon>Agaricomycotina</taxon>
        <taxon>Tremellomycetes</taxon>
        <taxon>Tremellales</taxon>
        <taxon>Cuniculitremaceae</taxon>
        <taxon>Kockovaella</taxon>
    </lineage>
</organism>
<protein>
    <recommendedName>
        <fullName evidence="4">Condensin complex subunit 2</fullName>
    </recommendedName>
</protein>
<evidence type="ECO:0000256" key="9">
    <source>
        <dbReference type="ARBA" id="ARBA00023067"/>
    </source>
</evidence>
<reference evidence="12 13" key="1">
    <citation type="submission" date="2017-03" db="EMBL/GenBank/DDBJ databases">
        <title>Widespread Adenine N6-methylation of Active Genes in Fungi.</title>
        <authorList>
            <consortium name="DOE Joint Genome Institute"/>
            <person name="Mondo S.J."/>
            <person name="Dannebaum R.O."/>
            <person name="Kuo R.C."/>
            <person name="Louie K.B."/>
            <person name="Bewick A.J."/>
            <person name="Labutti K."/>
            <person name="Haridas S."/>
            <person name="Kuo A."/>
            <person name="Salamov A."/>
            <person name="Ahrendt S.R."/>
            <person name="Lau R."/>
            <person name="Bowen B.P."/>
            <person name="Lipzen A."/>
            <person name="Sullivan W."/>
            <person name="Andreopoulos W.B."/>
            <person name="Clum A."/>
            <person name="Lindquist E."/>
            <person name="Daum C."/>
            <person name="Northen T.R."/>
            <person name="Ramamoorthy G."/>
            <person name="Schmitz R.J."/>
            <person name="Gryganskyi A."/>
            <person name="Culley D."/>
            <person name="Magnuson J."/>
            <person name="James T.Y."/>
            <person name="O'Malley M.A."/>
            <person name="Stajich J.E."/>
            <person name="Spatafora J.W."/>
            <person name="Visel A."/>
            <person name="Grigoriev I.V."/>
        </authorList>
    </citation>
    <scope>NUCLEOTIDE SEQUENCE [LARGE SCALE GENOMIC DNA]</scope>
    <source>
        <strain evidence="12 13">NRRL Y-17943</strain>
    </source>
</reference>
<accession>A0A1Y1U8U1</accession>
<feature type="region of interest" description="Disordered" evidence="11">
    <location>
        <begin position="722"/>
        <end position="753"/>
    </location>
</feature>
<dbReference type="GO" id="GO:0051301">
    <property type="term" value="P:cell division"/>
    <property type="evidence" value="ECO:0007669"/>
    <property type="project" value="UniProtKB-KW"/>
</dbReference>
<dbReference type="AlphaFoldDB" id="A0A1Y1U8U1"/>
<evidence type="ECO:0000256" key="10">
    <source>
        <dbReference type="ARBA" id="ARBA00023306"/>
    </source>
</evidence>
<name>A0A1Y1U8U1_9TREE</name>
<evidence type="ECO:0000256" key="11">
    <source>
        <dbReference type="SAM" id="MobiDB-lite"/>
    </source>
</evidence>
<evidence type="ECO:0000256" key="3">
    <source>
        <dbReference type="ARBA" id="ARBA00009471"/>
    </source>
</evidence>
<keyword evidence="9" id="KW-0226">DNA condensation</keyword>
<evidence type="ECO:0000256" key="5">
    <source>
        <dbReference type="ARBA" id="ARBA00022454"/>
    </source>
</evidence>
<feature type="compositionally biased region" description="Basic residues" evidence="11">
    <location>
        <begin position="16"/>
        <end position="26"/>
    </location>
</feature>
<evidence type="ECO:0000256" key="6">
    <source>
        <dbReference type="ARBA" id="ARBA00022490"/>
    </source>
</evidence>
<keyword evidence="8" id="KW-0498">Mitosis</keyword>
<dbReference type="GO" id="GO:0005737">
    <property type="term" value="C:cytoplasm"/>
    <property type="evidence" value="ECO:0007669"/>
    <property type="project" value="UniProtKB-SubCell"/>
</dbReference>
<dbReference type="EMBL" id="NBSH01000014">
    <property type="protein sequence ID" value="ORX34460.1"/>
    <property type="molecule type" value="Genomic_DNA"/>
</dbReference>
<gene>
    <name evidence="12" type="ORF">BD324DRAFT_636014</name>
</gene>
<feature type="compositionally biased region" description="Polar residues" evidence="11">
    <location>
        <begin position="1"/>
        <end position="10"/>
    </location>
</feature>
<feature type="compositionally biased region" description="Polar residues" evidence="11">
    <location>
        <begin position="27"/>
        <end position="51"/>
    </location>
</feature>
<comment type="subcellular location">
    <subcellularLocation>
        <location evidence="1">Chromosome</location>
    </subcellularLocation>
    <subcellularLocation>
        <location evidence="2">Cytoplasm</location>
    </subcellularLocation>
</comment>
<sequence>MDSPITSASPGSAPLVRRKSALKKSYPRSSVASVDSITASPLQPSRSANLNTDDHGAGKMNDDVAEKAARRKSAHFGELGHGNVPGGDKSAPTRRVISALAVQAQQAQQAALGNSAGPSSKRRARLSAVTPAAPVVSMEVMNTNFEEWMKLATDNKITATNTWNFALIDYFADLTLLRNDEDQSINFQKASCTLDGCVKIWTSRVDSVATETGKLLSGLAGGGGVADDDEAEEAEEDEEGVETRKSRKTARSEATLAKTFAALQVKKFDLEFTVDPLFKKTSADFDEGGAMGLLMNHLGVDGKGRVVFDAGDAGVDNEEDEALPAQDAEDVDLTKLRAYIPEVGRAMELNISDTLSSFKFSANPEETPDLASILGLKDTWDEQASMSGFGGIPAPTGDAQDFFGGEDFDMGGGLPGAFDDAESVGGFDRDHGEDEFGGAGGIGVGLAGPGDQHGPFDPRRQGQGELVMALMGDGDEEGMFDYFDKGFGKAWAGAEHWKLRRVAKRGQDAAATTTRAARVAKTPFSIDFSAPSSEATSSKTLFAPASSSSLLLPSSSRSRRKSNKRSSINDAQSRREEWLLPDDMHFSSRQLLSLFLKPKFALRMRRNANRTRLENDPNGEIDENFWAQAAADRIDIGEGDVDTGDSAAIPFESQFFHDDVDDGFADDGIDMGTPMIDGDDDDLWQGTQGGLRKSRPENVNYAKKAKRVDVKRLKDDIWSGLKTLLPKDQPDSPEDEPMQPTTPAKSAEQGKTFDGIIQDLRTTYPSEKMSEISTSFCFICLLHLANEEGLRIETARFDGHEGEDVGCQGIAEDLEEDEEMQKYMPKKISKRMDEGERSDRVVGELQALKVFKDPNAGRAA</sequence>
<evidence type="ECO:0000256" key="4">
    <source>
        <dbReference type="ARBA" id="ARBA00016065"/>
    </source>
</evidence>
<feature type="region of interest" description="Disordered" evidence="11">
    <location>
        <begin position="219"/>
        <end position="248"/>
    </location>
</feature>
<comment type="similarity">
    <text evidence="3">Belongs to the CND2 (condensin subunit 2) family.</text>
</comment>
<dbReference type="STRING" id="4999.A0A1Y1U8U1"/>
<dbReference type="GO" id="GO:0007076">
    <property type="term" value="P:mitotic chromosome condensation"/>
    <property type="evidence" value="ECO:0007669"/>
    <property type="project" value="InterPro"/>
</dbReference>